<dbReference type="GO" id="GO:0061630">
    <property type="term" value="F:ubiquitin protein ligase activity"/>
    <property type="evidence" value="ECO:0007669"/>
    <property type="project" value="TreeGrafter"/>
</dbReference>
<organism evidence="6 7">
    <name type="scientific">Nosema bombycis (strain CQ1 / CVCC 102059)</name>
    <name type="common">Microsporidian parasite</name>
    <name type="synonym">Pebrine of silkworm</name>
    <dbReference type="NCBI Taxonomy" id="578461"/>
    <lineage>
        <taxon>Eukaryota</taxon>
        <taxon>Fungi</taxon>
        <taxon>Fungi incertae sedis</taxon>
        <taxon>Microsporidia</taxon>
        <taxon>Nosematidae</taxon>
        <taxon>Nosema</taxon>
    </lineage>
</organism>
<reference evidence="6 7" key="1">
    <citation type="journal article" date="2013" name="BMC Genomics">
        <title>Comparative genomics of parasitic silkworm microsporidia reveal an association between genome expansion and host adaptation.</title>
        <authorList>
            <person name="Pan G."/>
            <person name="Xu J."/>
            <person name="Li T."/>
            <person name="Xia Q."/>
            <person name="Liu S.L."/>
            <person name="Zhang G."/>
            <person name="Li S."/>
            <person name="Li C."/>
            <person name="Liu H."/>
            <person name="Yang L."/>
            <person name="Liu T."/>
            <person name="Zhang X."/>
            <person name="Wu Z."/>
            <person name="Fan W."/>
            <person name="Dang X."/>
            <person name="Xiang H."/>
            <person name="Tao M."/>
            <person name="Li Y."/>
            <person name="Hu J."/>
            <person name="Li Z."/>
            <person name="Lin L."/>
            <person name="Luo J."/>
            <person name="Geng L."/>
            <person name="Wang L."/>
            <person name="Long M."/>
            <person name="Wan Y."/>
            <person name="He N."/>
            <person name="Zhang Z."/>
            <person name="Lu C."/>
            <person name="Keeling P.J."/>
            <person name="Wang J."/>
            <person name="Xiang Z."/>
            <person name="Zhou Z."/>
        </authorList>
    </citation>
    <scope>NUCLEOTIDE SEQUENCE [LARGE SCALE GENOMIC DNA]</scope>
    <source>
        <strain evidence="7">CQ1 / CVCC 102059</strain>
    </source>
</reference>
<dbReference type="AlphaFoldDB" id="R0KWA8"/>
<dbReference type="PROSITE" id="PS50089">
    <property type="entry name" value="ZF_RING_2"/>
    <property type="match status" value="1"/>
</dbReference>
<dbReference type="PANTHER" id="PTHR45931">
    <property type="entry name" value="SI:CH211-59O9.10"/>
    <property type="match status" value="1"/>
</dbReference>
<dbReference type="PANTHER" id="PTHR45931:SF3">
    <property type="entry name" value="RING ZINC FINGER-CONTAINING PROTEIN"/>
    <property type="match status" value="1"/>
</dbReference>
<evidence type="ECO:0000256" key="4">
    <source>
        <dbReference type="PROSITE-ProRule" id="PRU00175"/>
    </source>
</evidence>
<dbReference type="SMART" id="SM00184">
    <property type="entry name" value="RING"/>
    <property type="match status" value="1"/>
</dbReference>
<dbReference type="Gene3D" id="3.30.40.10">
    <property type="entry name" value="Zinc/RING finger domain, C3HC4 (zinc finger)"/>
    <property type="match status" value="1"/>
</dbReference>
<keyword evidence="2 4" id="KW-0863">Zinc-finger</keyword>
<evidence type="ECO:0000256" key="2">
    <source>
        <dbReference type="ARBA" id="ARBA00022771"/>
    </source>
</evidence>
<evidence type="ECO:0000313" key="7">
    <source>
        <dbReference type="Proteomes" id="UP000016927"/>
    </source>
</evidence>
<evidence type="ECO:0000256" key="3">
    <source>
        <dbReference type="ARBA" id="ARBA00022833"/>
    </source>
</evidence>
<feature type="domain" description="RING-type" evidence="5">
    <location>
        <begin position="214"/>
        <end position="256"/>
    </location>
</feature>
<accession>R0KWA8</accession>
<dbReference type="GO" id="GO:0005634">
    <property type="term" value="C:nucleus"/>
    <property type="evidence" value="ECO:0007669"/>
    <property type="project" value="TreeGrafter"/>
</dbReference>
<evidence type="ECO:0000259" key="5">
    <source>
        <dbReference type="PROSITE" id="PS50089"/>
    </source>
</evidence>
<dbReference type="InterPro" id="IPR013083">
    <property type="entry name" value="Znf_RING/FYVE/PHD"/>
</dbReference>
<keyword evidence="1" id="KW-0479">Metal-binding</keyword>
<name>R0KWA8_NOSB1</name>
<proteinExistence type="predicted"/>
<dbReference type="STRING" id="578461.R0KWA8"/>
<dbReference type="HOGENOM" id="CLU_1062076_0_0_1"/>
<keyword evidence="7" id="KW-1185">Reference proteome</keyword>
<protein>
    <submittedName>
        <fullName evidence="6">Zinc finger domain containing protein</fullName>
    </submittedName>
</protein>
<dbReference type="EMBL" id="KB908935">
    <property type="protein sequence ID" value="EOB14492.1"/>
    <property type="molecule type" value="Genomic_DNA"/>
</dbReference>
<dbReference type="GO" id="GO:0008270">
    <property type="term" value="F:zinc ion binding"/>
    <property type="evidence" value="ECO:0007669"/>
    <property type="project" value="UniProtKB-KW"/>
</dbReference>
<evidence type="ECO:0000313" key="6">
    <source>
        <dbReference type="EMBL" id="EOB14492.1"/>
    </source>
</evidence>
<dbReference type="Pfam" id="PF13639">
    <property type="entry name" value="zf-RING_2"/>
    <property type="match status" value="1"/>
</dbReference>
<keyword evidence="3" id="KW-0862">Zinc</keyword>
<dbReference type="Proteomes" id="UP000016927">
    <property type="component" value="Unassembled WGS sequence"/>
</dbReference>
<dbReference type="VEuPathDB" id="MicrosporidiaDB:NBO_27gi002"/>
<dbReference type="CDD" id="cd16454">
    <property type="entry name" value="RING-H2_PA-TM-RING"/>
    <property type="match status" value="1"/>
</dbReference>
<dbReference type="GO" id="GO:0006511">
    <property type="term" value="P:ubiquitin-dependent protein catabolic process"/>
    <property type="evidence" value="ECO:0007669"/>
    <property type="project" value="TreeGrafter"/>
</dbReference>
<sequence>MSNSSRDNILNILRRFIMEYENQIGASESAVNILENSQNDNTRISTDNSNSNNLLANYLLFMNLLRENGSPNITNNMTMSNFTLRIRLDGSRTEMEELPIDQENTSRSNESNFNLNLGPFPRLRRFLNRSEGANEDLYQGMPFIIVLDVVRNNSTTSFEYHSEELSMLNNFIWIEQYTVIQANQDIFPRNVIDKNKLKKIKARRVKRNETKKECPICLSKFKFNQLVRPLPCKHEFHTKCVDKWLLNTSNSCPVCRFVIEDS</sequence>
<dbReference type="FunFam" id="3.30.40.10:FF:000388">
    <property type="entry name" value="Putative RING zinc finger domain superfamily protein"/>
    <property type="match status" value="1"/>
</dbReference>
<dbReference type="InterPro" id="IPR051834">
    <property type="entry name" value="RING_finger_E3_ligase"/>
</dbReference>
<gene>
    <name evidence="6" type="ORF">NBO_27gi002</name>
</gene>
<dbReference type="SUPFAM" id="SSF57850">
    <property type="entry name" value="RING/U-box"/>
    <property type="match status" value="1"/>
</dbReference>
<evidence type="ECO:0000256" key="1">
    <source>
        <dbReference type="ARBA" id="ARBA00022723"/>
    </source>
</evidence>
<dbReference type="OrthoDB" id="2193062at2759"/>
<dbReference type="InterPro" id="IPR001841">
    <property type="entry name" value="Znf_RING"/>
</dbReference>